<evidence type="ECO:0000313" key="2">
    <source>
        <dbReference type="Proteomes" id="UP000215059"/>
    </source>
</evidence>
<evidence type="ECO:0000313" key="1">
    <source>
        <dbReference type="EMBL" id="OYD56030.1"/>
    </source>
</evidence>
<organism evidence="1 2">
    <name type="scientific">Fictibacillus aquaticus</name>
    <dbReference type="NCBI Taxonomy" id="2021314"/>
    <lineage>
        <taxon>Bacteria</taxon>
        <taxon>Bacillati</taxon>
        <taxon>Bacillota</taxon>
        <taxon>Bacilli</taxon>
        <taxon>Bacillales</taxon>
        <taxon>Fictibacillaceae</taxon>
        <taxon>Fictibacillus</taxon>
    </lineage>
</organism>
<dbReference type="RefSeq" id="WP_094254196.1">
    <property type="nucleotide sequence ID" value="NZ_JBHLXL010000001.1"/>
</dbReference>
<reference evidence="1 2" key="1">
    <citation type="submission" date="2017-07" db="EMBL/GenBank/DDBJ databases">
        <title>Fictibacillus sp. nov. GDSW-R2A3 Genome sequencing and assembly.</title>
        <authorList>
            <person name="Mayilraj S."/>
        </authorList>
    </citation>
    <scope>NUCLEOTIDE SEQUENCE [LARGE SCALE GENOMIC DNA]</scope>
    <source>
        <strain evidence="1 2">GDSW-R2A3</strain>
    </source>
</reference>
<dbReference type="EMBL" id="NOII01000068">
    <property type="protein sequence ID" value="OYD56030.1"/>
    <property type="molecule type" value="Genomic_DNA"/>
</dbReference>
<dbReference type="AlphaFoldDB" id="A0A235F432"/>
<comment type="caution">
    <text evidence="1">The sequence shown here is derived from an EMBL/GenBank/DDBJ whole genome shotgun (WGS) entry which is preliminary data.</text>
</comment>
<proteinExistence type="predicted"/>
<keyword evidence="2" id="KW-1185">Reference proteome</keyword>
<dbReference type="OrthoDB" id="2889126at2"/>
<gene>
    <name evidence="1" type="ORF">CGZ90_19680</name>
</gene>
<sequence>MLTFENTWPYEKTMDDIYLQECPFCRKTSVLTSFSEDSLELAKEGIKQLLIMPCCYGKLTILKADDDYLWADEKLRENR</sequence>
<protein>
    <submittedName>
        <fullName evidence="1">Uncharacterized protein</fullName>
    </submittedName>
</protein>
<accession>A0A235F432</accession>
<name>A0A235F432_9BACL</name>
<dbReference type="Proteomes" id="UP000215059">
    <property type="component" value="Unassembled WGS sequence"/>
</dbReference>